<protein>
    <submittedName>
        <fullName evidence="2">Uncharacterized protein</fullName>
    </submittedName>
</protein>
<evidence type="ECO:0000313" key="3">
    <source>
        <dbReference type="Proteomes" id="UP000094385"/>
    </source>
</evidence>
<feature type="compositionally biased region" description="Basic and acidic residues" evidence="1">
    <location>
        <begin position="113"/>
        <end position="127"/>
    </location>
</feature>
<dbReference type="AlphaFoldDB" id="A0A1E3PXL2"/>
<dbReference type="EMBL" id="KV454301">
    <property type="protein sequence ID" value="ODQ70014.1"/>
    <property type="molecule type" value="Genomic_DNA"/>
</dbReference>
<dbReference type="Proteomes" id="UP000094385">
    <property type="component" value="Unassembled WGS sequence"/>
</dbReference>
<proteinExistence type="predicted"/>
<gene>
    <name evidence="2" type="ORF">LIPSTDRAFT_74995</name>
</gene>
<evidence type="ECO:0000313" key="2">
    <source>
        <dbReference type="EMBL" id="ODQ70014.1"/>
    </source>
</evidence>
<keyword evidence="3" id="KW-1185">Reference proteome</keyword>
<feature type="region of interest" description="Disordered" evidence="1">
    <location>
        <begin position="111"/>
        <end position="139"/>
    </location>
</feature>
<accession>A0A1E3PXL2</accession>
<evidence type="ECO:0000256" key="1">
    <source>
        <dbReference type="SAM" id="MobiDB-lite"/>
    </source>
</evidence>
<name>A0A1E3PXL2_LIPST</name>
<organism evidence="2 3">
    <name type="scientific">Lipomyces starkeyi NRRL Y-11557</name>
    <dbReference type="NCBI Taxonomy" id="675824"/>
    <lineage>
        <taxon>Eukaryota</taxon>
        <taxon>Fungi</taxon>
        <taxon>Dikarya</taxon>
        <taxon>Ascomycota</taxon>
        <taxon>Saccharomycotina</taxon>
        <taxon>Lipomycetes</taxon>
        <taxon>Lipomycetales</taxon>
        <taxon>Lipomycetaceae</taxon>
        <taxon>Lipomyces</taxon>
    </lineage>
</organism>
<sequence length="249" mass="27544">MHILIRIHRILESRDPALPSLCYTMHGTTKFDFLTLLDFVERSSNLLDHTIHHSPSAAEGNMFFKGFCADVRERVRLANIHLAVPPGTSGDAGSEDIGPILDAMRRAMNASPEIDRPQGKAIDRAARSSDPPPLLCEEAEKNGHDYSSVSIRQGQMSPAVNLEITDTSGNTGVEDKAGSKYSEKFMLCLSYLLGCILGLHSGIRQGFRLHCQIFIVAFRVAIRRLTQWSPCRRIFLSVTKINSLALIGI</sequence>
<reference evidence="2 3" key="1">
    <citation type="journal article" date="2016" name="Proc. Natl. Acad. Sci. U.S.A.">
        <title>Comparative genomics of biotechnologically important yeasts.</title>
        <authorList>
            <person name="Riley R."/>
            <person name="Haridas S."/>
            <person name="Wolfe K.H."/>
            <person name="Lopes M.R."/>
            <person name="Hittinger C.T."/>
            <person name="Goeker M."/>
            <person name="Salamov A.A."/>
            <person name="Wisecaver J.H."/>
            <person name="Long T.M."/>
            <person name="Calvey C.H."/>
            <person name="Aerts A.L."/>
            <person name="Barry K.W."/>
            <person name="Choi C."/>
            <person name="Clum A."/>
            <person name="Coughlan A.Y."/>
            <person name="Deshpande S."/>
            <person name="Douglass A.P."/>
            <person name="Hanson S.J."/>
            <person name="Klenk H.-P."/>
            <person name="LaButti K.M."/>
            <person name="Lapidus A."/>
            <person name="Lindquist E.A."/>
            <person name="Lipzen A.M."/>
            <person name="Meier-Kolthoff J.P."/>
            <person name="Ohm R.A."/>
            <person name="Otillar R.P."/>
            <person name="Pangilinan J.L."/>
            <person name="Peng Y."/>
            <person name="Rokas A."/>
            <person name="Rosa C.A."/>
            <person name="Scheuner C."/>
            <person name="Sibirny A.A."/>
            <person name="Slot J.C."/>
            <person name="Stielow J.B."/>
            <person name="Sun H."/>
            <person name="Kurtzman C.P."/>
            <person name="Blackwell M."/>
            <person name="Grigoriev I.V."/>
            <person name="Jeffries T.W."/>
        </authorList>
    </citation>
    <scope>NUCLEOTIDE SEQUENCE [LARGE SCALE GENOMIC DNA]</scope>
    <source>
        <strain evidence="2 3">NRRL Y-11557</strain>
    </source>
</reference>